<dbReference type="Proteomes" id="UP001230908">
    <property type="component" value="Unassembled WGS sequence"/>
</dbReference>
<name>A0ABU0ZGE6_9ACTN</name>
<keyword evidence="2" id="KW-1185">Reference proteome</keyword>
<evidence type="ECO:0000313" key="1">
    <source>
        <dbReference type="EMBL" id="MDQ7906133.1"/>
    </source>
</evidence>
<dbReference type="RefSeq" id="WP_308713406.1">
    <property type="nucleotide sequence ID" value="NZ_JAVHUY010000014.1"/>
</dbReference>
<gene>
    <name evidence="1" type="ORF">RB614_16600</name>
</gene>
<dbReference type="EMBL" id="JAVHUY010000014">
    <property type="protein sequence ID" value="MDQ7906133.1"/>
    <property type="molecule type" value="Genomic_DNA"/>
</dbReference>
<evidence type="ECO:0000313" key="2">
    <source>
        <dbReference type="Proteomes" id="UP001230908"/>
    </source>
</evidence>
<organism evidence="1 2">
    <name type="scientific">Phytohabitans maris</name>
    <dbReference type="NCBI Taxonomy" id="3071409"/>
    <lineage>
        <taxon>Bacteria</taxon>
        <taxon>Bacillati</taxon>
        <taxon>Actinomycetota</taxon>
        <taxon>Actinomycetes</taxon>
        <taxon>Micromonosporales</taxon>
        <taxon>Micromonosporaceae</taxon>
    </lineage>
</organism>
<accession>A0ABU0ZGE6</accession>
<comment type="caution">
    <text evidence="1">The sequence shown here is derived from an EMBL/GenBank/DDBJ whole genome shotgun (WGS) entry which is preliminary data.</text>
</comment>
<reference evidence="1 2" key="1">
    <citation type="submission" date="2023-08" db="EMBL/GenBank/DDBJ databases">
        <title>Phytohabitans sansha sp. nov., isolated from marine sediment.</title>
        <authorList>
            <person name="Zhao Y."/>
            <person name="Yi K."/>
        </authorList>
    </citation>
    <scope>NUCLEOTIDE SEQUENCE [LARGE SCALE GENOMIC DNA]</scope>
    <source>
        <strain evidence="1 2">ZYX-F-186</strain>
    </source>
</reference>
<sequence>MTDDDTLRRARGAAQRHTAAVRDMERFVEGFAGTPDAAALAEYAALLAREEATLADRQELLAALALEAPSVEP</sequence>
<protein>
    <submittedName>
        <fullName evidence="1">Uncharacterized protein</fullName>
    </submittedName>
</protein>
<proteinExistence type="predicted"/>